<dbReference type="Gene3D" id="6.10.340.10">
    <property type="match status" value="1"/>
</dbReference>
<evidence type="ECO:0000256" key="1">
    <source>
        <dbReference type="ARBA" id="ARBA00000085"/>
    </source>
</evidence>
<dbReference type="InterPro" id="IPR003594">
    <property type="entry name" value="HATPase_dom"/>
</dbReference>
<feature type="transmembrane region" description="Helical" evidence="10">
    <location>
        <begin position="21"/>
        <end position="40"/>
    </location>
</feature>
<dbReference type="CDD" id="cd16922">
    <property type="entry name" value="HATPase_EvgS-ArcB-TorS-like"/>
    <property type="match status" value="1"/>
</dbReference>
<reference evidence="14 15" key="1">
    <citation type="submission" date="2019-07" db="EMBL/GenBank/DDBJ databases">
        <title>Draft genome for Aliikangiella sp. M105.</title>
        <authorList>
            <person name="Wang G."/>
        </authorList>
    </citation>
    <scope>NUCLEOTIDE SEQUENCE [LARGE SCALE GENOMIC DNA]</scope>
    <source>
        <strain evidence="14 15">M105</strain>
    </source>
</reference>
<dbReference type="InterPro" id="IPR003661">
    <property type="entry name" value="HisK_dim/P_dom"/>
</dbReference>
<dbReference type="PANTHER" id="PTHR45339:SF1">
    <property type="entry name" value="HYBRID SIGNAL TRANSDUCTION HISTIDINE KINASE J"/>
    <property type="match status" value="1"/>
</dbReference>
<dbReference type="CDD" id="cd17546">
    <property type="entry name" value="REC_hyHK_CKI1_RcsC-like"/>
    <property type="match status" value="1"/>
</dbReference>
<dbReference type="Proteomes" id="UP000315439">
    <property type="component" value="Unassembled WGS sequence"/>
</dbReference>
<dbReference type="PANTHER" id="PTHR45339">
    <property type="entry name" value="HYBRID SIGNAL TRANSDUCTION HISTIDINE KINASE J"/>
    <property type="match status" value="1"/>
</dbReference>
<evidence type="ECO:0000256" key="9">
    <source>
        <dbReference type="SAM" id="Coils"/>
    </source>
</evidence>
<dbReference type="OrthoDB" id="9810730at2"/>
<dbReference type="InterPro" id="IPR003660">
    <property type="entry name" value="HAMP_dom"/>
</dbReference>
<dbReference type="CDD" id="cd00082">
    <property type="entry name" value="HisKA"/>
    <property type="match status" value="1"/>
</dbReference>
<feature type="modified residue" description="4-aspartylphosphate" evidence="8">
    <location>
        <position position="1086"/>
    </location>
</feature>
<feature type="domain" description="HAMP" evidence="13">
    <location>
        <begin position="357"/>
        <end position="409"/>
    </location>
</feature>
<feature type="coiled-coil region" evidence="9">
    <location>
        <begin position="571"/>
        <end position="633"/>
    </location>
</feature>
<proteinExistence type="predicted"/>
<evidence type="ECO:0000256" key="10">
    <source>
        <dbReference type="SAM" id="Phobius"/>
    </source>
</evidence>
<keyword evidence="5" id="KW-0808">Transferase</keyword>
<dbReference type="InterPro" id="IPR003018">
    <property type="entry name" value="GAF"/>
</dbReference>
<feature type="modified residue" description="4-aspartylphosphate" evidence="8">
    <location>
        <position position="1236"/>
    </location>
</feature>
<evidence type="ECO:0000256" key="5">
    <source>
        <dbReference type="ARBA" id="ARBA00022679"/>
    </source>
</evidence>
<dbReference type="SMART" id="SM00304">
    <property type="entry name" value="HAMP"/>
    <property type="match status" value="1"/>
</dbReference>
<dbReference type="Gene3D" id="1.10.287.130">
    <property type="match status" value="1"/>
</dbReference>
<dbReference type="Pfam" id="PF13185">
    <property type="entry name" value="GAF_2"/>
    <property type="match status" value="1"/>
</dbReference>
<dbReference type="InterPro" id="IPR005467">
    <property type="entry name" value="His_kinase_dom"/>
</dbReference>
<evidence type="ECO:0000256" key="2">
    <source>
        <dbReference type="ARBA" id="ARBA00004370"/>
    </source>
</evidence>
<dbReference type="PROSITE" id="PS50109">
    <property type="entry name" value="HIS_KIN"/>
    <property type="match status" value="1"/>
</dbReference>
<feature type="domain" description="Response regulatory" evidence="12">
    <location>
        <begin position="1037"/>
        <end position="1152"/>
    </location>
</feature>
<keyword evidence="10" id="KW-0812">Transmembrane</keyword>
<dbReference type="SUPFAM" id="SSF55874">
    <property type="entry name" value="ATPase domain of HSP90 chaperone/DNA topoisomerase II/histidine kinase"/>
    <property type="match status" value="1"/>
</dbReference>
<feature type="domain" description="Histidine kinase" evidence="11">
    <location>
        <begin position="643"/>
        <end position="871"/>
    </location>
</feature>
<dbReference type="PROSITE" id="PS50885">
    <property type="entry name" value="HAMP"/>
    <property type="match status" value="1"/>
</dbReference>
<dbReference type="CDD" id="cd06225">
    <property type="entry name" value="HAMP"/>
    <property type="match status" value="1"/>
</dbReference>
<dbReference type="SUPFAM" id="SSF47384">
    <property type="entry name" value="Homodimeric domain of signal transducing histidine kinase"/>
    <property type="match status" value="1"/>
</dbReference>
<dbReference type="EC" id="2.7.13.3" evidence="3"/>
<keyword evidence="6" id="KW-0418">Kinase</keyword>
<feature type="domain" description="Response regulatory" evidence="12">
    <location>
        <begin position="917"/>
        <end position="1030"/>
    </location>
</feature>
<evidence type="ECO:0000259" key="12">
    <source>
        <dbReference type="PROSITE" id="PS50110"/>
    </source>
</evidence>
<dbReference type="SUPFAM" id="SSF55781">
    <property type="entry name" value="GAF domain-like"/>
    <property type="match status" value="1"/>
</dbReference>
<dbReference type="Pfam" id="PF02518">
    <property type="entry name" value="HATPase_c"/>
    <property type="match status" value="1"/>
</dbReference>
<dbReference type="InterPro" id="IPR036890">
    <property type="entry name" value="HATPase_C_sf"/>
</dbReference>
<evidence type="ECO:0000259" key="13">
    <source>
        <dbReference type="PROSITE" id="PS50885"/>
    </source>
</evidence>
<dbReference type="Pfam" id="PF00672">
    <property type="entry name" value="HAMP"/>
    <property type="match status" value="1"/>
</dbReference>
<dbReference type="Pfam" id="PF00512">
    <property type="entry name" value="HisKA"/>
    <property type="match status" value="1"/>
</dbReference>
<evidence type="ECO:0000256" key="3">
    <source>
        <dbReference type="ARBA" id="ARBA00012438"/>
    </source>
</evidence>
<dbReference type="CDD" id="cd00156">
    <property type="entry name" value="REC"/>
    <property type="match status" value="1"/>
</dbReference>
<dbReference type="InterPro" id="IPR001789">
    <property type="entry name" value="Sig_transdc_resp-reg_receiver"/>
</dbReference>
<dbReference type="SMART" id="SM00387">
    <property type="entry name" value="HATPase_c"/>
    <property type="match status" value="1"/>
</dbReference>
<dbReference type="GO" id="GO:0000155">
    <property type="term" value="F:phosphorelay sensor kinase activity"/>
    <property type="evidence" value="ECO:0007669"/>
    <property type="project" value="InterPro"/>
</dbReference>
<dbReference type="GO" id="GO:0016020">
    <property type="term" value="C:membrane"/>
    <property type="evidence" value="ECO:0007669"/>
    <property type="project" value="UniProtKB-SubCell"/>
</dbReference>
<dbReference type="Gene3D" id="3.30.450.40">
    <property type="match status" value="1"/>
</dbReference>
<comment type="subcellular location">
    <subcellularLocation>
        <location evidence="2">Membrane</location>
    </subcellularLocation>
</comment>
<dbReference type="Pfam" id="PF00072">
    <property type="entry name" value="Response_reg"/>
    <property type="match status" value="3"/>
</dbReference>
<dbReference type="InterPro" id="IPR029016">
    <property type="entry name" value="GAF-like_dom_sf"/>
</dbReference>
<dbReference type="SMART" id="SM00448">
    <property type="entry name" value="REC"/>
    <property type="match status" value="3"/>
</dbReference>
<keyword evidence="15" id="KW-1185">Reference proteome</keyword>
<dbReference type="InterPro" id="IPR004358">
    <property type="entry name" value="Sig_transdc_His_kin-like_C"/>
</dbReference>
<dbReference type="InterPro" id="IPR011006">
    <property type="entry name" value="CheY-like_superfamily"/>
</dbReference>
<evidence type="ECO:0000256" key="6">
    <source>
        <dbReference type="ARBA" id="ARBA00022777"/>
    </source>
</evidence>
<keyword evidence="10" id="KW-0472">Membrane</keyword>
<keyword evidence="10" id="KW-1133">Transmembrane helix</keyword>
<dbReference type="SUPFAM" id="SSF52172">
    <property type="entry name" value="CheY-like"/>
    <property type="match status" value="3"/>
</dbReference>
<keyword evidence="7" id="KW-0902">Two-component regulatory system</keyword>
<feature type="transmembrane region" description="Helical" evidence="10">
    <location>
        <begin position="333"/>
        <end position="356"/>
    </location>
</feature>
<evidence type="ECO:0000313" key="14">
    <source>
        <dbReference type="EMBL" id="TQV84374.1"/>
    </source>
</evidence>
<accession>A0A545U4K4</accession>
<keyword evidence="4 8" id="KW-0597">Phosphoprotein</keyword>
<evidence type="ECO:0000256" key="4">
    <source>
        <dbReference type="ARBA" id="ARBA00022553"/>
    </source>
</evidence>
<evidence type="ECO:0000256" key="7">
    <source>
        <dbReference type="ARBA" id="ARBA00023012"/>
    </source>
</evidence>
<dbReference type="SMART" id="SM00388">
    <property type="entry name" value="HisKA"/>
    <property type="match status" value="1"/>
</dbReference>
<dbReference type="PRINTS" id="PR00344">
    <property type="entry name" value="BCTRLSENSOR"/>
</dbReference>
<dbReference type="PROSITE" id="PS50110">
    <property type="entry name" value="RESPONSE_REGULATORY"/>
    <property type="match status" value="3"/>
</dbReference>
<evidence type="ECO:0000256" key="8">
    <source>
        <dbReference type="PROSITE-ProRule" id="PRU00169"/>
    </source>
</evidence>
<feature type="domain" description="Response regulatory" evidence="12">
    <location>
        <begin position="1186"/>
        <end position="1303"/>
    </location>
</feature>
<sequence length="1303" mass="145687">MSETEKIKSKKSLGRRLLINMVSMAIFPLLMLSGIGYRYVSNEVETAAIENLKALALLQSKSISLYFEIMIKDLYAESDRYSNVEFLKLLESAFKESDKTIATFVKGYQWNSIIDKLGGDLEVFGKTYGYSDVKLVDSQGNILFTLKKSSDLGTNLFSEKLSTTRLSKSVKLSLKSEDAFFSDLEYFEADDEVYGFFTKALIDDEGNVSGVLVLEITDNTMNTLVSEQASTIQSQKEEIFLVGIDHVFRTSVARSTGKAPLSTRFESKEIDSWFNHHIKDNEIVDANQEDVTYREPEGRELLAVIQPIQIANVVWGVVAQVETQHVYSTTQTLLKIFLILTSLSILIILCIAIPIAQKIVKPILKLTGGVREASLGNLDIEVNIEDQTEIGELASGYNKMLSNIKRNRREISEREWYESGIRELNNLMRGAQDKSELAQSLLSQLVRYLQAQHGAFYWAEDSELRLRGSFGLDTSQNQRTRIKLGDGLIGQAAKEGKPLLVENVPENYVVIQSGIGESPPKSILIFPFVYNGDTIAVVELAWLDDVTSKAKLLLEKSSENIAVTLITLNQRDHVLEMLKESQSQSEELQAQQEELRVTNEALSEKSRDLRRQQENLKKAHKDSEEKAKAIEEASKYKSEFLANMSHELRTPLNSLLILARSLAENDEGHLSNDEVESAKIIQESGHNLLELINEILDLSKVEAGQMKLIAEDVRISDFMIVLNGRFKHMAEDKKIDFEIRCAKDVPEFVVTDGKKLGQILTNLISNAIKFTADGRVLLDVTVKHSEGILVDQNQVLSFSVIDTGIGIAEDKQEAVFEAFQQADGTTSRTHGGTGLGLSIALSFARLLGGDIKLKSVPGSGSTFSLFLPLEHKQVMLSEPSTFTSDDSPVTPVAINKINPTPPPFTDDRDRLDNSKKLVLVIEDDVKFLKILVDVCHKQNCQAVVATDGESGLALAEKYPVSGVILDYMLPGLDGGEILGQMRKTPSLENIPVHMISALDNLQNVNELELSGFATKPVSNQKLAQIIQSLNKENKRVEILAVENDQATLYALKKLFEKENVNIRGIDNGYQALEELKNTSYDAMILDLNLPDISGFELLEKTSQEKIELPTVFIYTGKDISDTELERLEPFTGNIITKSIRSPERLLDEVHLFANQLSSQTEGDSLVERNDEKIQLDVTDNDFEGRTILLVDDDMRNTFALAKVLRKNKLTVRLASSGQQCIDLLNEQNDIELILMDIMMPEMDGYETMRRIRKQAEYKELAMIAVTANAMPGDKEKCIQAGANDYLTKPVDIDQLLTMIKLWL</sequence>
<dbReference type="RefSeq" id="WP_142933935.1">
    <property type="nucleotide sequence ID" value="NZ_ML660170.1"/>
</dbReference>
<gene>
    <name evidence="14" type="ORF">FLL46_22385</name>
</gene>
<evidence type="ECO:0000313" key="15">
    <source>
        <dbReference type="Proteomes" id="UP000315439"/>
    </source>
</evidence>
<dbReference type="FunFam" id="3.30.565.10:FF:000010">
    <property type="entry name" value="Sensor histidine kinase RcsC"/>
    <property type="match status" value="1"/>
</dbReference>
<dbReference type="SUPFAM" id="SSF158472">
    <property type="entry name" value="HAMP domain-like"/>
    <property type="match status" value="1"/>
</dbReference>
<dbReference type="InterPro" id="IPR036097">
    <property type="entry name" value="HisK_dim/P_sf"/>
</dbReference>
<comment type="caution">
    <text evidence="14">The sequence shown here is derived from an EMBL/GenBank/DDBJ whole genome shotgun (WGS) entry which is preliminary data.</text>
</comment>
<keyword evidence="9" id="KW-0175">Coiled coil</keyword>
<organism evidence="14 15">
    <name type="scientific">Aliikangiella coralliicola</name>
    <dbReference type="NCBI Taxonomy" id="2592383"/>
    <lineage>
        <taxon>Bacteria</taxon>
        <taxon>Pseudomonadati</taxon>
        <taxon>Pseudomonadota</taxon>
        <taxon>Gammaproteobacteria</taxon>
        <taxon>Oceanospirillales</taxon>
        <taxon>Pleioneaceae</taxon>
        <taxon>Aliikangiella</taxon>
    </lineage>
</organism>
<evidence type="ECO:0000259" key="11">
    <source>
        <dbReference type="PROSITE" id="PS50109"/>
    </source>
</evidence>
<dbReference type="EMBL" id="VIKS01000014">
    <property type="protein sequence ID" value="TQV84374.1"/>
    <property type="molecule type" value="Genomic_DNA"/>
</dbReference>
<comment type="catalytic activity">
    <reaction evidence="1">
        <text>ATP + protein L-histidine = ADP + protein N-phospho-L-histidine.</text>
        <dbReference type="EC" id="2.7.13.3"/>
    </reaction>
</comment>
<feature type="modified residue" description="4-aspartylphosphate" evidence="8">
    <location>
        <position position="966"/>
    </location>
</feature>
<dbReference type="Gene3D" id="3.30.565.10">
    <property type="entry name" value="Histidine kinase-like ATPase, C-terminal domain"/>
    <property type="match status" value="1"/>
</dbReference>
<dbReference type="Gene3D" id="3.40.50.2300">
    <property type="match status" value="3"/>
</dbReference>
<name>A0A545U4K4_9GAMM</name>
<protein>
    <recommendedName>
        <fullName evidence="3">histidine kinase</fullName>
        <ecNumber evidence="3">2.7.13.3</ecNumber>
    </recommendedName>
</protein>